<keyword evidence="3" id="KW-1185">Reference proteome</keyword>
<protein>
    <submittedName>
        <fullName evidence="2">Uncharacterized protein</fullName>
    </submittedName>
</protein>
<organism evidence="2 3">
    <name type="scientific">Westerdykella ornata</name>
    <dbReference type="NCBI Taxonomy" id="318751"/>
    <lineage>
        <taxon>Eukaryota</taxon>
        <taxon>Fungi</taxon>
        <taxon>Dikarya</taxon>
        <taxon>Ascomycota</taxon>
        <taxon>Pezizomycotina</taxon>
        <taxon>Dothideomycetes</taxon>
        <taxon>Pleosporomycetidae</taxon>
        <taxon>Pleosporales</taxon>
        <taxon>Sporormiaceae</taxon>
        <taxon>Westerdykella</taxon>
    </lineage>
</organism>
<dbReference type="GeneID" id="54552949"/>
<dbReference type="AlphaFoldDB" id="A0A6A6JJ65"/>
<proteinExistence type="predicted"/>
<evidence type="ECO:0000256" key="1">
    <source>
        <dbReference type="SAM" id="MobiDB-lite"/>
    </source>
</evidence>
<gene>
    <name evidence="2" type="ORF">EI97DRAFT_442757</name>
</gene>
<evidence type="ECO:0000313" key="3">
    <source>
        <dbReference type="Proteomes" id="UP000800097"/>
    </source>
</evidence>
<reference evidence="2" key="1">
    <citation type="journal article" date="2020" name="Stud. Mycol.">
        <title>101 Dothideomycetes genomes: a test case for predicting lifestyles and emergence of pathogens.</title>
        <authorList>
            <person name="Haridas S."/>
            <person name="Albert R."/>
            <person name="Binder M."/>
            <person name="Bloem J."/>
            <person name="Labutti K."/>
            <person name="Salamov A."/>
            <person name="Andreopoulos B."/>
            <person name="Baker S."/>
            <person name="Barry K."/>
            <person name="Bills G."/>
            <person name="Bluhm B."/>
            <person name="Cannon C."/>
            <person name="Castanera R."/>
            <person name="Culley D."/>
            <person name="Daum C."/>
            <person name="Ezra D."/>
            <person name="Gonzalez J."/>
            <person name="Henrissat B."/>
            <person name="Kuo A."/>
            <person name="Liang C."/>
            <person name="Lipzen A."/>
            <person name="Lutzoni F."/>
            <person name="Magnuson J."/>
            <person name="Mondo S."/>
            <person name="Nolan M."/>
            <person name="Ohm R."/>
            <person name="Pangilinan J."/>
            <person name="Park H.-J."/>
            <person name="Ramirez L."/>
            <person name="Alfaro M."/>
            <person name="Sun H."/>
            <person name="Tritt A."/>
            <person name="Yoshinaga Y."/>
            <person name="Zwiers L.-H."/>
            <person name="Turgeon B."/>
            <person name="Goodwin S."/>
            <person name="Spatafora J."/>
            <person name="Crous P."/>
            <person name="Grigoriev I."/>
        </authorList>
    </citation>
    <scope>NUCLEOTIDE SEQUENCE</scope>
    <source>
        <strain evidence="2">CBS 379.55</strain>
    </source>
</reference>
<dbReference type="Proteomes" id="UP000800097">
    <property type="component" value="Unassembled WGS sequence"/>
</dbReference>
<accession>A0A6A6JJ65</accession>
<sequence length="227" mass="23835">MPPPFQYLSTPPLPDPLNPRACRSRTRNRRSRQTHTHTRRLKCPTCSTSIPLPPPPDCIGAENIAATVPLTSPEPAASPSICSSCLSRFRSPGAESVNRRQDTLTSFPGLFEERGGGGGGSSSSSRSGSGLQDGDAGDGGVGKSWISTSTQISYVGVVRRMFSFGFGFGVARERGRVTSGEAVGEGEGEDGRGIEAVRERRLTASSVGTLGSVVHEDEVGREAGCGR</sequence>
<name>A0A6A6JJ65_WESOR</name>
<dbReference type="RefSeq" id="XP_033653833.1">
    <property type="nucleotide sequence ID" value="XM_033799774.1"/>
</dbReference>
<dbReference type="EMBL" id="ML986494">
    <property type="protein sequence ID" value="KAF2276294.1"/>
    <property type="molecule type" value="Genomic_DNA"/>
</dbReference>
<feature type="compositionally biased region" description="Pro residues" evidence="1">
    <location>
        <begin position="1"/>
        <end position="17"/>
    </location>
</feature>
<feature type="region of interest" description="Disordered" evidence="1">
    <location>
        <begin position="1"/>
        <end position="48"/>
    </location>
</feature>
<feature type="compositionally biased region" description="Basic residues" evidence="1">
    <location>
        <begin position="22"/>
        <end position="42"/>
    </location>
</feature>
<feature type="region of interest" description="Disordered" evidence="1">
    <location>
        <begin position="93"/>
        <end position="142"/>
    </location>
</feature>
<evidence type="ECO:0000313" key="2">
    <source>
        <dbReference type="EMBL" id="KAF2276294.1"/>
    </source>
</evidence>